<sequence>MLRIIALVVAVALGIGAYFVGKRYFVTTYNATPQELATTYLKAVEKGDGARLQALSSDGNAIGVIGGVKNTNLLATEVYSATPQRPQKTSVDAVSVNGQQAMIEVSYTQAGKWHKATLKARQKTNEDGNRWYITEGLIGTLIISARTGTIMSVNGVNVSVTDNENFTVFPGTYEVSPPPAGEYLSYAGKSAVKVEADGEETVSYSENATDEAKKKAVALAKGRLAQCVKVQAGDKSGGASKKNVENCPLGLRDEYSSWHSSLKKREIIEQPEYAVNFNGSRGTVTVKGGRVKNTYGSSLLTIFGKGETSREEALLQEPWKIQVKVTESGVTLQ</sequence>
<name>A0AAW9HNB6_9ACTO</name>
<dbReference type="RefSeq" id="WP_320756565.1">
    <property type="nucleotide sequence ID" value="NZ_JAWNGC010000005.1"/>
</dbReference>
<dbReference type="Proteomes" id="UP001281731">
    <property type="component" value="Unassembled WGS sequence"/>
</dbReference>
<gene>
    <name evidence="1" type="ORF">R6G80_05325</name>
</gene>
<protein>
    <submittedName>
        <fullName evidence="1">Uncharacterized protein</fullName>
    </submittedName>
</protein>
<comment type="caution">
    <text evidence="1">The sequence shown here is derived from an EMBL/GenBank/DDBJ whole genome shotgun (WGS) entry which is preliminary data.</text>
</comment>
<dbReference type="EMBL" id="JAWNGC010000005">
    <property type="protein sequence ID" value="MDY5155146.1"/>
    <property type="molecule type" value="Genomic_DNA"/>
</dbReference>
<organism evidence="1 2">
    <name type="scientific">Actinotignum urinale</name>
    <dbReference type="NCBI Taxonomy" id="190146"/>
    <lineage>
        <taxon>Bacteria</taxon>
        <taxon>Bacillati</taxon>
        <taxon>Actinomycetota</taxon>
        <taxon>Actinomycetes</taxon>
        <taxon>Actinomycetales</taxon>
        <taxon>Actinomycetaceae</taxon>
        <taxon>Actinotignum</taxon>
    </lineage>
</organism>
<proteinExistence type="predicted"/>
<reference evidence="1" key="1">
    <citation type="submission" date="2023-10" db="EMBL/GenBank/DDBJ databases">
        <title>Whole Genome based description of the genera Actinobaculum and Actinotignum reveals a complex phylogenetic relationship within the species included in the genus Actinotignum.</title>
        <authorList>
            <person name="Jensen C.S."/>
            <person name="Dargis R."/>
            <person name="Kemp M."/>
            <person name="Christensen J.J."/>
        </authorList>
    </citation>
    <scope>NUCLEOTIDE SEQUENCE</scope>
    <source>
        <strain evidence="1">SLA_B511</strain>
    </source>
</reference>
<evidence type="ECO:0000313" key="2">
    <source>
        <dbReference type="Proteomes" id="UP001281731"/>
    </source>
</evidence>
<accession>A0AAW9HNB6</accession>
<dbReference type="AlphaFoldDB" id="A0AAW9HNB6"/>
<evidence type="ECO:0000313" key="1">
    <source>
        <dbReference type="EMBL" id="MDY5155146.1"/>
    </source>
</evidence>